<keyword evidence="2" id="KW-1185">Reference proteome</keyword>
<evidence type="ECO:0000313" key="2">
    <source>
        <dbReference type="Proteomes" id="UP000605603"/>
    </source>
</evidence>
<accession>A0ABR8T9E8</accession>
<reference evidence="1 2" key="1">
    <citation type="submission" date="2020-08" db="EMBL/GenBank/DDBJ databases">
        <title>A Genomic Blueprint of the Chicken Gut Microbiome.</title>
        <authorList>
            <person name="Gilroy R."/>
            <person name="Ravi A."/>
            <person name="Getino M."/>
            <person name="Pursley I."/>
            <person name="Horton D.L."/>
            <person name="Alikhan N.-F."/>
            <person name="Baker D."/>
            <person name="Gharbi K."/>
            <person name="Hall N."/>
            <person name="Watson M."/>
            <person name="Adriaenssens E.M."/>
            <person name="Foster-Nyarko E."/>
            <person name="Jarju S."/>
            <person name="Secka A."/>
            <person name="Antonio M."/>
            <person name="Oren A."/>
            <person name="Chaudhuri R."/>
            <person name="La Ragione R.M."/>
            <person name="Hildebrand F."/>
            <person name="Pallen M.J."/>
        </authorList>
    </citation>
    <scope>NUCLEOTIDE SEQUENCE [LARGE SCALE GENOMIC DNA]</scope>
    <source>
        <strain evidence="1 2">Sa2BVA5</strain>
    </source>
</reference>
<proteinExistence type="predicted"/>
<dbReference type="Proteomes" id="UP000605603">
    <property type="component" value="Unassembled WGS sequence"/>
</dbReference>
<evidence type="ECO:0000313" key="1">
    <source>
        <dbReference type="EMBL" id="MBD7972386.1"/>
    </source>
</evidence>
<organism evidence="1 2">
    <name type="scientific">Escherichia whittamii</name>
    <dbReference type="NCBI Taxonomy" id="2762229"/>
    <lineage>
        <taxon>Bacteria</taxon>
        <taxon>Pseudomonadati</taxon>
        <taxon>Pseudomonadota</taxon>
        <taxon>Gammaproteobacteria</taxon>
        <taxon>Enterobacterales</taxon>
        <taxon>Enterobacteriaceae</taxon>
        <taxon>Escherichia</taxon>
    </lineage>
</organism>
<dbReference type="RefSeq" id="WP_191773547.1">
    <property type="nucleotide sequence ID" value="NZ_JACSQI010000002.1"/>
</dbReference>
<comment type="caution">
    <text evidence="1">The sequence shown here is derived from an EMBL/GenBank/DDBJ whole genome shotgun (WGS) entry which is preliminary data.</text>
</comment>
<name>A0ABR8T9E8_9ESCH</name>
<gene>
    <name evidence="1" type="ORF">H9644_04945</name>
</gene>
<protein>
    <submittedName>
        <fullName evidence="1">Uncharacterized protein</fullName>
    </submittedName>
</protein>
<sequence length="252" mass="27646">MMIVVLSGEGPSDLGSCVNGQGECLINDFNHGPMTYFIDKELETLLGFSLLEITPDRYIFVSKSELIRLTSAKRQNRASMSLLGKKRPEKETGYFYLNALILGNRAAELAIEHEDPAVIAVLFRDSDGTRSANLSLWQDKVNSIRHGFDNSAIGERGVAMVPKPKSESWMLCVLRDGYEHCARLEDLSGNDNVPDSAKRQLEEALGSNASTSAQIHHLKQSGIDTARLAAQMPSYEAFQLSLAAACRLAAQV</sequence>
<dbReference type="EMBL" id="JACSQI010000002">
    <property type="protein sequence ID" value="MBD7972386.1"/>
    <property type="molecule type" value="Genomic_DNA"/>
</dbReference>